<organism evidence="1">
    <name type="scientific">Siphoviridae sp. ctamP19</name>
    <dbReference type="NCBI Taxonomy" id="2827896"/>
    <lineage>
        <taxon>Viruses</taxon>
        <taxon>Duplodnaviria</taxon>
        <taxon>Heunggongvirae</taxon>
        <taxon>Uroviricota</taxon>
        <taxon>Caudoviricetes</taxon>
    </lineage>
</organism>
<reference evidence="1" key="1">
    <citation type="journal article" date="2021" name="Proc. Natl. Acad. Sci. U.S.A.">
        <title>A Catalog of Tens of Thousands of Viruses from Human Metagenomes Reveals Hidden Associations with Chronic Diseases.</title>
        <authorList>
            <person name="Tisza M.J."/>
            <person name="Buck C.B."/>
        </authorList>
    </citation>
    <scope>NUCLEOTIDE SEQUENCE</scope>
    <source>
        <strain evidence="1">CtamP19</strain>
    </source>
</reference>
<name>A0A8S5TNB8_9CAUD</name>
<protein>
    <submittedName>
        <fullName evidence="1">Uncharacterized protein</fullName>
    </submittedName>
</protein>
<accession>A0A8S5TNB8</accession>
<sequence length="39" mass="4587">MIIKGDKSTNKNYSDRTNASKFRTEVNVYKWKNPLKPTI</sequence>
<evidence type="ECO:0000313" key="1">
    <source>
        <dbReference type="EMBL" id="DAF64629.1"/>
    </source>
</evidence>
<proteinExistence type="predicted"/>
<dbReference type="EMBL" id="BK032864">
    <property type="protein sequence ID" value="DAF64629.1"/>
    <property type="molecule type" value="Genomic_DNA"/>
</dbReference>